<protein>
    <submittedName>
        <fullName evidence="2">Uncharacterized protein</fullName>
    </submittedName>
</protein>
<dbReference type="Proteomes" id="UP000288805">
    <property type="component" value="Unassembled WGS sequence"/>
</dbReference>
<evidence type="ECO:0000313" key="2">
    <source>
        <dbReference type="EMBL" id="RVW93871.1"/>
    </source>
</evidence>
<sequence length="155" mass="17967">MSESEREREGEGVERESRAENRRKWKGISFGVESKCIKDGKEGKWEKGRKEMGRSYSLMRDANSAGCFLRLGVVDLEKKRCSICILKSRGERGDWFSMAEMLQKLGVNLDRKENKQEERVIGRSYVEMVKKPRSKDSKTIKVEVKGEEISRNLSR</sequence>
<evidence type="ECO:0000313" key="3">
    <source>
        <dbReference type="Proteomes" id="UP000288805"/>
    </source>
</evidence>
<comment type="caution">
    <text evidence="2">The sequence shown here is derived from an EMBL/GenBank/DDBJ whole genome shotgun (WGS) entry which is preliminary data.</text>
</comment>
<organism evidence="2 3">
    <name type="scientific">Vitis vinifera</name>
    <name type="common">Grape</name>
    <dbReference type="NCBI Taxonomy" id="29760"/>
    <lineage>
        <taxon>Eukaryota</taxon>
        <taxon>Viridiplantae</taxon>
        <taxon>Streptophyta</taxon>
        <taxon>Embryophyta</taxon>
        <taxon>Tracheophyta</taxon>
        <taxon>Spermatophyta</taxon>
        <taxon>Magnoliopsida</taxon>
        <taxon>eudicotyledons</taxon>
        <taxon>Gunneridae</taxon>
        <taxon>Pentapetalae</taxon>
        <taxon>rosids</taxon>
        <taxon>Vitales</taxon>
        <taxon>Vitaceae</taxon>
        <taxon>Viteae</taxon>
        <taxon>Vitis</taxon>
    </lineage>
</organism>
<name>A0A438IAY7_VITVI</name>
<dbReference type="AlphaFoldDB" id="A0A438IAY7"/>
<proteinExistence type="predicted"/>
<evidence type="ECO:0000256" key="1">
    <source>
        <dbReference type="SAM" id="MobiDB-lite"/>
    </source>
</evidence>
<feature type="region of interest" description="Disordered" evidence="1">
    <location>
        <begin position="1"/>
        <end position="20"/>
    </location>
</feature>
<accession>A0A438IAY7</accession>
<gene>
    <name evidence="2" type="ORF">CK203_028247</name>
</gene>
<reference evidence="2 3" key="1">
    <citation type="journal article" date="2018" name="PLoS Genet.">
        <title>Population sequencing reveals clonal diversity and ancestral inbreeding in the grapevine cultivar Chardonnay.</title>
        <authorList>
            <person name="Roach M.J."/>
            <person name="Johnson D.L."/>
            <person name="Bohlmann J."/>
            <person name="van Vuuren H.J."/>
            <person name="Jones S.J."/>
            <person name="Pretorius I.S."/>
            <person name="Schmidt S.A."/>
            <person name="Borneman A.R."/>
        </authorList>
    </citation>
    <scope>NUCLEOTIDE SEQUENCE [LARGE SCALE GENOMIC DNA]</scope>
    <source>
        <strain evidence="3">cv. Chardonnay</strain>
        <tissue evidence="2">Leaf</tissue>
    </source>
</reference>
<dbReference type="EMBL" id="QGNW01000126">
    <property type="protein sequence ID" value="RVW93871.1"/>
    <property type="molecule type" value="Genomic_DNA"/>
</dbReference>